<dbReference type="Pfam" id="PF13274">
    <property type="entry name" value="SocA_Panacea"/>
    <property type="match status" value="1"/>
</dbReference>
<protein>
    <recommendedName>
        <fullName evidence="1">Antitoxin SocA-like Panacea domain-containing protein</fullName>
    </recommendedName>
</protein>
<evidence type="ECO:0000259" key="1">
    <source>
        <dbReference type="Pfam" id="PF13274"/>
    </source>
</evidence>
<dbReference type="AlphaFoldDB" id="A0A261EQA6"/>
<name>A0A261EQA6_9BIFI</name>
<dbReference type="InterPro" id="IPR025272">
    <property type="entry name" value="SocA_Panacea"/>
</dbReference>
<feature type="domain" description="Antitoxin SocA-like Panacea" evidence="1">
    <location>
        <begin position="26"/>
        <end position="118"/>
    </location>
</feature>
<keyword evidence="3" id="KW-1185">Reference proteome</keyword>
<evidence type="ECO:0000313" key="2">
    <source>
        <dbReference type="EMBL" id="OZG49040.1"/>
    </source>
</evidence>
<comment type="caution">
    <text evidence="2">The sequence shown here is derived from an EMBL/GenBank/DDBJ whole genome shotgun (WGS) entry which is preliminary data.</text>
</comment>
<sequence length="171" mass="19153">MTTSLDIAAWLVSHHGNDASLSNLSLNKLCYFAQVTALSTDGKTLFDDDIQAWEYGPVCPAVYHAYKHYGRLPVRAPESHVPTLSECENHIMEKTWEKYGWLSPFDLVRLSHRKGCAWSKTYKAGENATISPQLILDSDDVKGFDASATFAHAVIETKARYSNTLRLLEDS</sequence>
<evidence type="ECO:0000313" key="3">
    <source>
        <dbReference type="Proteomes" id="UP000216725"/>
    </source>
</evidence>
<proteinExistence type="predicted"/>
<organism evidence="2 3">
    <name type="scientific">Pseudoscardovia radai</name>
    <dbReference type="NCBI Taxonomy" id="987066"/>
    <lineage>
        <taxon>Bacteria</taxon>
        <taxon>Bacillati</taxon>
        <taxon>Actinomycetota</taxon>
        <taxon>Actinomycetes</taxon>
        <taxon>Bifidobacteriales</taxon>
        <taxon>Bifidobacteriaceae</taxon>
        <taxon>Pseudoscardovia</taxon>
    </lineage>
</organism>
<reference evidence="2 3" key="1">
    <citation type="journal article" date="2017" name="BMC Genomics">
        <title>Comparative genomic and phylogenomic analyses of the Bifidobacteriaceae family.</title>
        <authorList>
            <person name="Lugli G.A."/>
            <person name="Milani C."/>
            <person name="Turroni F."/>
            <person name="Duranti S."/>
            <person name="Mancabelli L."/>
            <person name="Mangifesta M."/>
            <person name="Ferrario C."/>
            <person name="Modesto M."/>
            <person name="Mattarelli P."/>
            <person name="Jiri K."/>
            <person name="van Sinderen D."/>
            <person name="Ventura M."/>
        </authorList>
    </citation>
    <scope>NUCLEOTIDE SEQUENCE [LARGE SCALE GENOMIC DNA]</scope>
    <source>
        <strain evidence="2 3">DSM 24742</strain>
    </source>
</reference>
<accession>A0A261EQA6</accession>
<gene>
    <name evidence="2" type="ORF">PSRA_1725</name>
</gene>
<dbReference type="Proteomes" id="UP000216725">
    <property type="component" value="Unassembled WGS sequence"/>
</dbReference>
<dbReference type="RefSeq" id="WP_158216385.1">
    <property type="nucleotide sequence ID" value="NZ_MWWR01000023.1"/>
</dbReference>
<dbReference type="OrthoDB" id="9799173at2"/>
<dbReference type="EMBL" id="MWWR01000023">
    <property type="protein sequence ID" value="OZG49040.1"/>
    <property type="molecule type" value="Genomic_DNA"/>
</dbReference>